<dbReference type="InterPro" id="IPR002048">
    <property type="entry name" value="EF_hand_dom"/>
</dbReference>
<dbReference type="GO" id="GO:0005509">
    <property type="term" value="F:calcium ion binding"/>
    <property type="evidence" value="ECO:0007669"/>
    <property type="project" value="InterPro"/>
</dbReference>
<feature type="domain" description="EF-hand" evidence="3">
    <location>
        <begin position="26"/>
        <end position="61"/>
    </location>
</feature>
<feature type="compositionally biased region" description="Gly residues" evidence="2">
    <location>
        <begin position="177"/>
        <end position="186"/>
    </location>
</feature>
<dbReference type="EMBL" id="HBKO01017385">
    <property type="protein sequence ID" value="CAE2216969.1"/>
    <property type="molecule type" value="Transcribed_RNA"/>
</dbReference>
<reference evidence="4" key="1">
    <citation type="submission" date="2021-01" db="EMBL/GenBank/DDBJ databases">
        <authorList>
            <person name="Corre E."/>
            <person name="Pelletier E."/>
            <person name="Niang G."/>
            <person name="Scheremetjew M."/>
            <person name="Finn R."/>
            <person name="Kale V."/>
            <person name="Holt S."/>
            <person name="Cochrane G."/>
            <person name="Meng A."/>
            <person name="Brown T."/>
            <person name="Cohen L."/>
        </authorList>
    </citation>
    <scope>NUCLEOTIDE SEQUENCE</scope>
    <source>
        <strain evidence="4">UIO037</strain>
    </source>
</reference>
<evidence type="ECO:0000313" key="4">
    <source>
        <dbReference type="EMBL" id="CAE2216969.1"/>
    </source>
</evidence>
<dbReference type="PROSITE" id="PS50222">
    <property type="entry name" value="EF_HAND_2"/>
    <property type="match status" value="1"/>
</dbReference>
<gene>
    <name evidence="4" type="ORF">CPOL0286_LOCUS7940</name>
</gene>
<keyword evidence="1" id="KW-0106">Calcium</keyword>
<sequence length="235" mass="24509">MAATIADIQTKFLNKLEAKLPGGKAVTPMLLKKALNHFDGDGDGVISLAEFLRCSDGKIEDREAEFLFMFWDSAAGQQEPCGMVEIDMAVHDLLSSQPQYSTLLQGKDLANIAGQSKGNRPSQEGGIFGGGCYASESEREILAARNRPALSNPTVAPPAMPATFSKPVNNASSIQGGIFGAEGGGASPPKPNRSNRSNQSSVEGGIFGATDGVRAPPSRNGRNPNASSIEGGIFG</sequence>
<proteinExistence type="predicted"/>
<evidence type="ECO:0000256" key="1">
    <source>
        <dbReference type="ARBA" id="ARBA00022837"/>
    </source>
</evidence>
<dbReference type="AlphaFoldDB" id="A0A6V4TDN4"/>
<organism evidence="4">
    <name type="scientific">Prymnesium polylepis</name>
    <dbReference type="NCBI Taxonomy" id="72548"/>
    <lineage>
        <taxon>Eukaryota</taxon>
        <taxon>Haptista</taxon>
        <taxon>Haptophyta</taxon>
        <taxon>Prymnesiophyceae</taxon>
        <taxon>Prymnesiales</taxon>
        <taxon>Prymnesiaceae</taxon>
        <taxon>Prymnesium</taxon>
    </lineage>
</organism>
<dbReference type="InterPro" id="IPR011992">
    <property type="entry name" value="EF-hand-dom_pair"/>
</dbReference>
<dbReference type="SUPFAM" id="SSF47473">
    <property type="entry name" value="EF-hand"/>
    <property type="match status" value="1"/>
</dbReference>
<protein>
    <recommendedName>
        <fullName evidence="3">EF-hand domain-containing protein</fullName>
    </recommendedName>
</protein>
<feature type="region of interest" description="Disordered" evidence="2">
    <location>
        <begin position="175"/>
        <end position="235"/>
    </location>
</feature>
<evidence type="ECO:0000256" key="2">
    <source>
        <dbReference type="SAM" id="MobiDB-lite"/>
    </source>
</evidence>
<evidence type="ECO:0000259" key="3">
    <source>
        <dbReference type="PROSITE" id="PS50222"/>
    </source>
</evidence>
<feature type="compositionally biased region" description="Polar residues" evidence="2">
    <location>
        <begin position="192"/>
        <end position="202"/>
    </location>
</feature>
<accession>A0A6V4TDN4</accession>
<dbReference type="PROSITE" id="PS00018">
    <property type="entry name" value="EF_HAND_1"/>
    <property type="match status" value="1"/>
</dbReference>
<name>A0A6V4TDN4_9EUKA</name>
<dbReference type="InterPro" id="IPR018247">
    <property type="entry name" value="EF_Hand_1_Ca_BS"/>
</dbReference>